<accession>A0A650EJ66</accession>
<dbReference type="Gene3D" id="3.90.176.10">
    <property type="entry name" value="Toxin ADP-ribosyltransferase, Chain A, domain 1"/>
    <property type="match status" value="1"/>
</dbReference>
<gene>
    <name evidence="1" type="ORF">Melaina855_0500</name>
</gene>
<organism evidence="1">
    <name type="scientific">uncultured Candidatus Melainabacteria bacterium</name>
    <dbReference type="NCBI Taxonomy" id="2682970"/>
    <lineage>
        <taxon>Bacteria</taxon>
        <taxon>Bacillati</taxon>
        <taxon>Candidatus Melainabacteria</taxon>
        <taxon>environmental samples</taxon>
    </lineage>
</organism>
<reference evidence="1" key="1">
    <citation type="journal article" date="2020" name="J. ISSAAS">
        <title>Lactobacilli and other gastrointestinal microbiota of Peromyscus leucopus, reservoir host for agents of Lyme disease and other zoonoses in North America.</title>
        <authorList>
            <person name="Milovic A."/>
            <person name="Bassam K."/>
            <person name="Shao H."/>
            <person name="Chatzistamou I."/>
            <person name="Tufts D.M."/>
            <person name="Diuk-Wasser M."/>
            <person name="Barbour A.G."/>
        </authorList>
    </citation>
    <scope>NUCLEOTIDE SEQUENCE</scope>
    <source>
        <strain evidence="1">LL20</strain>
    </source>
</reference>
<proteinExistence type="predicted"/>
<evidence type="ECO:0000313" key="1">
    <source>
        <dbReference type="EMBL" id="QGT49663.1"/>
    </source>
</evidence>
<name>A0A650EJ66_9BACT</name>
<protein>
    <recommendedName>
        <fullName evidence="2">ADP ribosyltransferase domain-containing protein</fullName>
    </recommendedName>
</protein>
<sequence length="193" mass="21919">MSVYLKLLPELYTGVKSGSKYLAQKTRSVFTSVKPETLRYKTPTQLQDEIRAAYREYSRSAYINDYLREGKVLSQRDKQQVWALKAAINTSEPITGTFIRGLSPKRNMPINPDTIEKFIFKNAGFTSTAPLENANFANSFASMGGATVKFEITKPMQAYKASNYEVLFNTNAFTPDKFKIIHEGDNVYRVVQK</sequence>
<evidence type="ECO:0008006" key="2">
    <source>
        <dbReference type="Google" id="ProtNLM"/>
    </source>
</evidence>
<dbReference type="EMBL" id="MN577570">
    <property type="protein sequence ID" value="QGT49663.1"/>
    <property type="molecule type" value="Genomic_DNA"/>
</dbReference>
<dbReference type="SUPFAM" id="SSF56399">
    <property type="entry name" value="ADP-ribosylation"/>
    <property type="match status" value="1"/>
</dbReference>
<dbReference type="AlphaFoldDB" id="A0A650EJ66"/>